<dbReference type="PANTHER" id="PTHR37481">
    <property type="entry name" value="LIPOPOLYSACCHARIDE EXPORT SYSTEM PROTEIN LPTC"/>
    <property type="match status" value="1"/>
</dbReference>
<dbReference type="GO" id="GO:0043165">
    <property type="term" value="P:Gram-negative-bacterium-type cell outer membrane assembly"/>
    <property type="evidence" value="ECO:0007669"/>
    <property type="project" value="UniProtKB-UniRule"/>
</dbReference>
<comment type="subunit">
    <text evidence="6">Component of the lipopolysaccharide transport and assembly complex. Interacts with LptA and the LptBFG transporter complex.</text>
</comment>
<accession>A0A090SXH1</accession>
<proteinExistence type="inferred from homology"/>
<reference evidence="7 8" key="2">
    <citation type="submission" date="2014-09" db="EMBL/GenBank/DDBJ databases">
        <authorList>
            <consortium name="NBRP consortium"/>
            <person name="Sawabe T."/>
            <person name="Meirelles P."/>
            <person name="Nakanishi M."/>
            <person name="Sayaka M."/>
            <person name="Hattori M."/>
            <person name="Ohkuma M."/>
        </authorList>
    </citation>
    <scope>NUCLEOTIDE SEQUENCE [LARGE SCALE GENOMIC DNA]</scope>
    <source>
        <strain evidence="7 8">JCM 19240</strain>
    </source>
</reference>
<dbReference type="Proteomes" id="UP000029224">
    <property type="component" value="Unassembled WGS sequence"/>
</dbReference>
<organism evidence="7 8">
    <name type="scientific">Vibrio maritimus</name>
    <dbReference type="NCBI Taxonomy" id="990268"/>
    <lineage>
        <taxon>Bacteria</taxon>
        <taxon>Pseudomonadati</taxon>
        <taxon>Pseudomonadota</taxon>
        <taxon>Gammaproteobacteria</taxon>
        <taxon>Vibrionales</taxon>
        <taxon>Vibrionaceae</taxon>
        <taxon>Vibrio</taxon>
    </lineage>
</organism>
<sequence length="187" mass="20952">MSLSRILYSLLAIISIGSAVYLYTKDESSTIKIVPDIELPAFSGLNVHNISYTDTGIRSYTINSVHLEHFAQQGNTVFESPVLSIYANGTTKEWEISADRAVLDKDEVLTLYDNVLAQNLLPESGFDTLESQKMSIKLTNRDFWTDTKVIMLGPQFETHGEAMKGNFADNIAEVYNKVNSRYETLTP</sequence>
<evidence type="ECO:0000256" key="2">
    <source>
        <dbReference type="ARBA" id="ARBA00022519"/>
    </source>
</evidence>
<keyword evidence="3 6" id="KW-0812">Transmembrane</keyword>
<evidence type="ECO:0000256" key="4">
    <source>
        <dbReference type="ARBA" id="ARBA00022989"/>
    </source>
</evidence>
<dbReference type="InterPro" id="IPR010664">
    <property type="entry name" value="LipoPS_assembly_LptC-rel"/>
</dbReference>
<dbReference type="EMBL" id="BBMT01000002">
    <property type="protein sequence ID" value="GAL32465.1"/>
    <property type="molecule type" value="Genomic_DNA"/>
</dbReference>
<feature type="transmembrane region" description="Helical" evidence="6">
    <location>
        <begin position="6"/>
        <end position="24"/>
    </location>
</feature>
<dbReference type="Gene3D" id="2.60.450.10">
    <property type="entry name" value="Lipopolysaccharide (LPS) transport protein A like domain"/>
    <property type="match status" value="1"/>
</dbReference>
<comment type="subcellular location">
    <subcellularLocation>
        <location evidence="6">Cell inner membrane</location>
        <topology evidence="6">Single-pass membrane protein</topology>
    </subcellularLocation>
</comment>
<dbReference type="GO" id="GO:0030288">
    <property type="term" value="C:outer membrane-bounded periplasmic space"/>
    <property type="evidence" value="ECO:0007669"/>
    <property type="project" value="TreeGrafter"/>
</dbReference>
<evidence type="ECO:0000256" key="5">
    <source>
        <dbReference type="ARBA" id="ARBA00023136"/>
    </source>
</evidence>
<reference evidence="7 8" key="1">
    <citation type="submission" date="2014-09" db="EMBL/GenBank/DDBJ databases">
        <title>Vibrio maritimus JCM 19240. (C210) whole genome shotgun sequence.</title>
        <authorList>
            <person name="Sawabe T."/>
            <person name="Meirelles P."/>
            <person name="Nakanishi M."/>
            <person name="Sayaka M."/>
            <person name="Hattori M."/>
            <person name="Ohkuma M."/>
        </authorList>
    </citation>
    <scope>NUCLEOTIDE SEQUENCE [LARGE SCALE GENOMIC DNA]</scope>
    <source>
        <strain evidence="7 8">JCM 19240</strain>
    </source>
</reference>
<comment type="caution">
    <text evidence="7">The sequence shown here is derived from an EMBL/GenBank/DDBJ whole genome shotgun (WGS) entry which is preliminary data.</text>
</comment>
<evidence type="ECO:0000256" key="3">
    <source>
        <dbReference type="ARBA" id="ARBA00022692"/>
    </source>
</evidence>
<dbReference type="Pfam" id="PF06835">
    <property type="entry name" value="LptC"/>
    <property type="match status" value="1"/>
</dbReference>
<keyword evidence="1 6" id="KW-1003">Cell membrane</keyword>
<keyword evidence="4 6" id="KW-1133">Transmembrane helix</keyword>
<dbReference type="OrthoDB" id="5659892at2"/>
<dbReference type="GO" id="GO:0017089">
    <property type="term" value="F:glycolipid transfer activity"/>
    <property type="evidence" value="ECO:0007669"/>
    <property type="project" value="TreeGrafter"/>
</dbReference>
<evidence type="ECO:0000256" key="6">
    <source>
        <dbReference type="HAMAP-Rule" id="MF_01915"/>
    </source>
</evidence>
<keyword evidence="8" id="KW-1185">Reference proteome</keyword>
<comment type="function">
    <text evidence="6">Involved in the assembly of lipopolysaccharide (LPS). Required for the translocation of LPS from the inner membrane to the outer membrane. Facilitates the transfer of LPS from the inner membrane to the periplasmic protein LptA. Could be a docking site for LptA.</text>
</comment>
<dbReference type="GO" id="GO:0005886">
    <property type="term" value="C:plasma membrane"/>
    <property type="evidence" value="ECO:0007669"/>
    <property type="project" value="UniProtKB-SubCell"/>
</dbReference>
<evidence type="ECO:0000256" key="1">
    <source>
        <dbReference type="ARBA" id="ARBA00022475"/>
    </source>
</evidence>
<evidence type="ECO:0000313" key="8">
    <source>
        <dbReference type="Proteomes" id="UP000029224"/>
    </source>
</evidence>
<dbReference type="AlphaFoldDB" id="A0A090SXH1"/>
<protein>
    <recommendedName>
        <fullName evidence="6">Lipopolysaccharide export system protein LptC</fullName>
    </recommendedName>
</protein>
<dbReference type="InterPro" id="IPR026265">
    <property type="entry name" value="LptC"/>
</dbReference>
<name>A0A090SXH1_9VIBR</name>
<evidence type="ECO:0000313" key="7">
    <source>
        <dbReference type="EMBL" id="GAL32465.1"/>
    </source>
</evidence>
<dbReference type="GO" id="GO:0015221">
    <property type="term" value="F:lipopolysaccharide transmembrane transporter activity"/>
    <property type="evidence" value="ECO:0007669"/>
    <property type="project" value="InterPro"/>
</dbReference>
<dbReference type="NCBIfam" id="TIGR04409">
    <property type="entry name" value="LptC_YrbK"/>
    <property type="match status" value="1"/>
</dbReference>
<dbReference type="InterPro" id="IPR052363">
    <property type="entry name" value="LPS_export_LptC"/>
</dbReference>
<keyword evidence="2 6" id="KW-0997">Cell inner membrane</keyword>
<gene>
    <name evidence="6" type="primary">lptC</name>
    <name evidence="7" type="ORF">JCM19240_5897</name>
</gene>
<dbReference type="HAMAP" id="MF_01915">
    <property type="entry name" value="LPS_assembly_LptC"/>
    <property type="match status" value="1"/>
</dbReference>
<comment type="similarity">
    <text evidence="6">Belongs to the LptC family.</text>
</comment>
<dbReference type="PANTHER" id="PTHR37481:SF1">
    <property type="entry name" value="LIPOPOLYSACCHARIDE EXPORT SYSTEM PROTEIN LPTC"/>
    <property type="match status" value="1"/>
</dbReference>
<keyword evidence="5 6" id="KW-0472">Membrane</keyword>